<dbReference type="KEGG" id="cinf:CINF_0604"/>
<evidence type="ECO:0000313" key="2">
    <source>
        <dbReference type="Proteomes" id="UP000509414"/>
    </source>
</evidence>
<accession>A0A7H9CGA9</accession>
<dbReference type="EMBL" id="CP049075">
    <property type="protein sequence ID" value="QLI05126.1"/>
    <property type="molecule type" value="Genomic_DNA"/>
</dbReference>
<dbReference type="Proteomes" id="UP000509414">
    <property type="component" value="Chromosome"/>
</dbReference>
<keyword evidence="2" id="KW-1185">Reference proteome</keyword>
<organism evidence="1 2">
    <name type="scientific">Candidatus Campylobacter infans</name>
    <dbReference type="NCBI Taxonomy" id="2561898"/>
    <lineage>
        <taxon>Bacteria</taxon>
        <taxon>Pseudomonadati</taxon>
        <taxon>Campylobacterota</taxon>
        <taxon>Epsilonproteobacteria</taxon>
        <taxon>Campylobacterales</taxon>
        <taxon>Campylobacteraceae</taxon>
        <taxon>Campylobacter</taxon>
    </lineage>
</organism>
<dbReference type="AlphaFoldDB" id="A0A7H9CGA9"/>
<name>A0A7H9CGA9_9BACT</name>
<sequence length="88" mass="10260">MLEDFLKFLGLDNNTKDNIQDNTINNTKDNIKDNNTQHKILEVENANFEEIVTTKEENGKIIKEITKIKPLDKKTAQITKQIIEITRF</sequence>
<protein>
    <submittedName>
        <fullName evidence="1">Uncharacterized protein</fullName>
    </submittedName>
</protein>
<reference evidence="1 2" key="1">
    <citation type="submission" date="2020-02" db="EMBL/GenBank/DDBJ databases">
        <title>Complete genome sequence of the novel Campylobacter species Candidatus Campylobacter infans.</title>
        <authorList>
            <person name="Duim B."/>
            <person name="Zomer A."/>
            <person name="van der Graaf L."/>
            <person name="Wagenaar J."/>
        </authorList>
    </citation>
    <scope>NUCLEOTIDE SEQUENCE [LARGE SCALE GENOMIC DNA]</scope>
    <source>
        <strain evidence="1 2">19S00001</strain>
    </source>
</reference>
<evidence type="ECO:0000313" key="1">
    <source>
        <dbReference type="EMBL" id="QLI05126.1"/>
    </source>
</evidence>
<proteinExistence type="predicted"/>
<gene>
    <name evidence="1" type="ORF">CINF_0604</name>
</gene>
<dbReference type="RefSeq" id="WP_179975701.1">
    <property type="nucleotide sequence ID" value="NZ_CP049075.1"/>
</dbReference>